<sequence>MKDKHKKVEYAEKDVEIKEIEKDDGDNKVFVNNLLTSVNYINNAIVHKDNRHMLRMLKYIKNIRLSIKNDKNMSMPIIIYLIKRIFKENYPIYNILNKYMNIYEEGLYKEISDFYNINEKTYMNCLPELEVFFYLLILLYLLDEKCYDEGMELSTIIINRINKINRRSLDYINAKVYFYYSWIHELGGKLSQVRQKLLFIYRNACLHRDIMTQTVVVNLILRDYIKHNLYDLAVRFIRKILAVQLDYSEAHRKITQALRKAPQHTQSAKGFKLAATKMEIVVELLMGDIPDRSIFSNKIMYKKLIPYKHVVSAVRNGDINKFAQVMNNYTDLFIHDGVYLLIKRIHHNVIKTALRIINLSYSRISIVRKKK</sequence>
<dbReference type="KEGG" id="pfd:PFDG_04360"/>
<dbReference type="EMBL" id="DS016739">
    <property type="protein sequence ID" value="KOB87914.1"/>
    <property type="molecule type" value="Genomic_DNA"/>
</dbReference>
<dbReference type="InterPro" id="IPR050756">
    <property type="entry name" value="CSN3"/>
</dbReference>
<protein>
    <recommendedName>
        <fullName evidence="1">26S proteasome non-ATPase regulatory subunit 3 N-terminal TPR repeats domain-containing protein</fullName>
    </recommendedName>
</protein>
<accession>A0A0L7M505</accession>
<dbReference type="InterPro" id="IPR057985">
    <property type="entry name" value="TPR_PSMD3_N"/>
</dbReference>
<dbReference type="AlphaFoldDB" id="A0A0L7M505"/>
<dbReference type="GO" id="GO:0006511">
    <property type="term" value="P:ubiquitin-dependent protein catabolic process"/>
    <property type="evidence" value="ECO:0007669"/>
    <property type="project" value="TreeGrafter"/>
</dbReference>
<proteinExistence type="predicted"/>
<reference evidence="3" key="1">
    <citation type="submission" date="2006-09" db="EMBL/GenBank/DDBJ databases">
        <title>Annotation of Plasmodium falciparum Dd2.</title>
        <authorList>
            <consortium name="The Broad Institute Genome Sequencing Platform"/>
            <person name="Volkman S.K."/>
            <person name="Neafsey D.E."/>
            <person name="Dash A.P."/>
            <person name="Chitnis C.E."/>
            <person name="Hartl D.L."/>
            <person name="Young S.K."/>
            <person name="Zeng Q."/>
            <person name="Koehrsen M."/>
            <person name="Alvarado L."/>
            <person name="Berlin A."/>
            <person name="Borenstein D."/>
            <person name="Chapman S.B."/>
            <person name="Chen Z."/>
            <person name="Engels R."/>
            <person name="Freedman E."/>
            <person name="Gellesch M."/>
            <person name="Goldberg J."/>
            <person name="Griggs A."/>
            <person name="Gujja S."/>
            <person name="Heilman E.R."/>
            <person name="Heiman D.I."/>
            <person name="Howarth C."/>
            <person name="Jen D."/>
            <person name="Larson L."/>
            <person name="Mehta T."/>
            <person name="Neiman D."/>
            <person name="Park D."/>
            <person name="Pearson M."/>
            <person name="Roberts A."/>
            <person name="Saif S."/>
            <person name="Shea T."/>
            <person name="Shenoy N."/>
            <person name="Sisk P."/>
            <person name="Stolte C."/>
            <person name="Sykes S."/>
            <person name="Walk T."/>
            <person name="White J."/>
            <person name="Yandava C."/>
            <person name="Haas B."/>
            <person name="Henn M.R."/>
            <person name="Nusbaum C."/>
            <person name="Birren B."/>
        </authorList>
    </citation>
    <scope>NUCLEOTIDE SEQUENCE [LARGE SCALE GENOMIC DNA]</scope>
</reference>
<evidence type="ECO:0000313" key="3">
    <source>
        <dbReference type="Proteomes" id="UP000054282"/>
    </source>
</evidence>
<organism evidence="2 3">
    <name type="scientific">Plasmodium falciparum (isolate Dd2)</name>
    <dbReference type="NCBI Taxonomy" id="57267"/>
    <lineage>
        <taxon>Eukaryota</taxon>
        <taxon>Sar</taxon>
        <taxon>Alveolata</taxon>
        <taxon>Apicomplexa</taxon>
        <taxon>Aconoidasida</taxon>
        <taxon>Haemosporida</taxon>
        <taxon>Plasmodiidae</taxon>
        <taxon>Plasmodium</taxon>
        <taxon>Plasmodium (Laverania)</taxon>
    </lineage>
</organism>
<dbReference type="SMART" id="SM00753">
    <property type="entry name" value="PAM"/>
    <property type="match status" value="1"/>
</dbReference>
<dbReference type="OMA" id="SIFTHKG"/>
<evidence type="ECO:0000313" key="2">
    <source>
        <dbReference type="EMBL" id="KOB87914.1"/>
    </source>
</evidence>
<reference evidence="3" key="2">
    <citation type="submission" date="2006-09" db="EMBL/GenBank/DDBJ databases">
        <title>The genome sequence of Plasmodium falciparum Dd2.</title>
        <authorList>
            <consortium name="The Broad Institute Genome Sequencing Platform"/>
            <person name="Birren B."/>
            <person name="Lander E."/>
            <person name="Galagan J."/>
            <person name="Nusbaum C."/>
            <person name="Devon K."/>
            <person name="Henn M."/>
            <person name="Jaffe D."/>
            <person name="Butler J."/>
            <person name="Alvarez P."/>
            <person name="Gnerre S."/>
            <person name="Grabherr M."/>
            <person name="Kleber M."/>
            <person name="Mauceli E."/>
            <person name="Brockman W."/>
            <person name="MacCallum I.A."/>
            <person name="Rounsley S."/>
            <person name="Young S."/>
            <person name="LaButti K."/>
            <person name="Pushparaj V."/>
            <person name="DeCaprio D."/>
            <person name="Crawford M."/>
            <person name="Koehrsen M."/>
            <person name="Engels R."/>
            <person name="Montgomery P."/>
            <person name="Pearson M."/>
            <person name="Howarth C."/>
            <person name="Larson L."/>
            <person name="Luoma S."/>
            <person name="White J."/>
            <person name="Kodira C."/>
            <person name="Zeng Q."/>
            <person name="O'Leary S."/>
            <person name="Yandava C."/>
            <person name="Alvarado L."/>
            <person name="Wirth D."/>
            <person name="Volkman S."/>
            <person name="Hartl D."/>
        </authorList>
    </citation>
    <scope>NUCLEOTIDE SEQUENCE [LARGE SCALE GENOMIC DNA]</scope>
</reference>
<dbReference type="PANTHER" id="PTHR10758:SF2">
    <property type="entry name" value="26S PROTEASOME NON-ATPASE REGULATORY SUBUNIT 3"/>
    <property type="match status" value="1"/>
</dbReference>
<dbReference type="GO" id="GO:0008541">
    <property type="term" value="C:proteasome regulatory particle, lid subcomplex"/>
    <property type="evidence" value="ECO:0007669"/>
    <property type="project" value="TreeGrafter"/>
</dbReference>
<dbReference type="OrthoDB" id="1713558at2759"/>
<name>A0A0L7M505_PLAF4</name>
<dbReference type="Proteomes" id="UP000054282">
    <property type="component" value="Unassembled WGS sequence"/>
</dbReference>
<dbReference type="Pfam" id="PF25573">
    <property type="entry name" value="TPR_PSMD3_N"/>
    <property type="match status" value="1"/>
</dbReference>
<dbReference type="PANTHER" id="PTHR10758">
    <property type="entry name" value="26S PROTEASOME NON-ATPASE REGULATORY SUBUNIT 3/COP9 SIGNALOSOME COMPLEX SUBUNIT 3"/>
    <property type="match status" value="1"/>
</dbReference>
<feature type="domain" description="26S proteasome non-ATPase regulatory subunit 3 N-terminal TPR repeats" evidence="1">
    <location>
        <begin position="31"/>
        <end position="239"/>
    </location>
</feature>
<gene>
    <name evidence="2" type="ORF">PFDG_04360</name>
</gene>
<evidence type="ECO:0000259" key="1">
    <source>
        <dbReference type="Pfam" id="PF25573"/>
    </source>
</evidence>